<dbReference type="OrthoDB" id="2599887at2"/>
<dbReference type="Pfam" id="PF10970">
    <property type="entry name" value="GerPE"/>
    <property type="match status" value="1"/>
</dbReference>
<comment type="caution">
    <text evidence="1">The sequence shown here is derived from an EMBL/GenBank/DDBJ whole genome shotgun (WGS) entry which is preliminary data.</text>
</comment>
<dbReference type="AlphaFoldDB" id="A0A0M1P3D6"/>
<dbReference type="RefSeq" id="WP_054402004.1">
    <property type="nucleotide sequence ID" value="NZ_LIUT01000001.1"/>
</dbReference>
<keyword evidence="2" id="KW-1185">Reference proteome</keyword>
<dbReference type="InterPro" id="IPR024496">
    <property type="entry name" value="Spore_germ_GerPE"/>
</dbReference>
<dbReference type="PATRIC" id="fig|1705565.3.peg.3379"/>
<name>A0A0M1P3D6_9BACL</name>
<evidence type="ECO:0000313" key="2">
    <source>
        <dbReference type="Proteomes" id="UP000036932"/>
    </source>
</evidence>
<dbReference type="Proteomes" id="UP000036932">
    <property type="component" value="Unassembled WGS sequence"/>
</dbReference>
<proteinExistence type="predicted"/>
<protein>
    <submittedName>
        <fullName evidence="1">Spore gernimation protein KA</fullName>
    </submittedName>
</protein>
<dbReference type="EMBL" id="LIUT01000001">
    <property type="protein sequence ID" value="KOR88993.1"/>
    <property type="molecule type" value="Genomic_DNA"/>
</dbReference>
<accession>A0A0M1P3D6</accession>
<sequence>MKRHVLVDNVYIINISNSSACICGESGHIDAYTRALAVQRQVPVFFEDEGNYEDYSIFSRFIPGWQLPSEVELDIINEYKTIHVECLDVTATASSSVVQLGSNDTMELESRVKAIRHFITDAPQELKDYVGVIVRQSP</sequence>
<organism evidence="1 2">
    <name type="scientific">Paenibacillus solani</name>
    <dbReference type="NCBI Taxonomy" id="1705565"/>
    <lineage>
        <taxon>Bacteria</taxon>
        <taxon>Bacillati</taxon>
        <taxon>Bacillota</taxon>
        <taxon>Bacilli</taxon>
        <taxon>Bacillales</taxon>
        <taxon>Paenibacillaceae</taxon>
        <taxon>Paenibacillus</taxon>
    </lineage>
</organism>
<gene>
    <name evidence="1" type="ORF">AM231_07310</name>
</gene>
<evidence type="ECO:0000313" key="1">
    <source>
        <dbReference type="EMBL" id="KOR88993.1"/>
    </source>
</evidence>
<reference evidence="2" key="1">
    <citation type="submission" date="2015-08" db="EMBL/GenBank/DDBJ databases">
        <title>Genome sequencing project for genomic taxonomy and phylogenomics of Bacillus-like bacteria.</title>
        <authorList>
            <person name="Liu B."/>
            <person name="Wang J."/>
            <person name="Zhu Y."/>
            <person name="Liu G."/>
            <person name="Chen Q."/>
            <person name="Chen Z."/>
            <person name="Lan J."/>
            <person name="Che J."/>
            <person name="Ge C."/>
            <person name="Shi H."/>
            <person name="Pan Z."/>
            <person name="Liu X."/>
        </authorList>
    </citation>
    <scope>NUCLEOTIDE SEQUENCE [LARGE SCALE GENOMIC DNA]</scope>
    <source>
        <strain evidence="2">FJAT-22460</strain>
    </source>
</reference>